<feature type="transmembrane region" description="Helical" evidence="1">
    <location>
        <begin position="35"/>
        <end position="59"/>
    </location>
</feature>
<keyword evidence="1" id="KW-0812">Transmembrane</keyword>
<keyword evidence="1" id="KW-1133">Transmembrane helix</keyword>
<dbReference type="EMBL" id="FXTP01000022">
    <property type="protein sequence ID" value="SMO97106.1"/>
    <property type="molecule type" value="Genomic_DNA"/>
</dbReference>
<reference evidence="2 3" key="1">
    <citation type="submission" date="2017-05" db="EMBL/GenBank/DDBJ databases">
        <authorList>
            <person name="Varghese N."/>
            <person name="Submissions S."/>
        </authorList>
    </citation>
    <scope>NUCLEOTIDE SEQUENCE [LARGE SCALE GENOMIC DNA]</scope>
    <source>
        <strain evidence="2 3">DSM 21985</strain>
    </source>
</reference>
<accession>A0A521FLV9</accession>
<name>A0A521FLV9_9BACT</name>
<keyword evidence="1" id="KW-0472">Membrane</keyword>
<gene>
    <name evidence="2" type="ORF">SAMN06265219_12245</name>
</gene>
<protein>
    <submittedName>
        <fullName evidence="2">Bacteriocin-type signal sequence-containing protein</fullName>
    </submittedName>
</protein>
<dbReference type="AlphaFoldDB" id="A0A521FLV9"/>
<sequence>MKELSVNKMEKIEGGDVDPVCDVARNAHTLASIGLAAFMLGGPLAGGIMAGGAAGYYAVCELMD</sequence>
<organism evidence="2 3">
    <name type="scientific">Gracilimonas mengyeensis</name>
    <dbReference type="NCBI Taxonomy" id="1302730"/>
    <lineage>
        <taxon>Bacteria</taxon>
        <taxon>Pseudomonadati</taxon>
        <taxon>Balneolota</taxon>
        <taxon>Balneolia</taxon>
        <taxon>Balneolales</taxon>
        <taxon>Balneolaceae</taxon>
        <taxon>Gracilimonas</taxon>
    </lineage>
</organism>
<evidence type="ECO:0000256" key="1">
    <source>
        <dbReference type="SAM" id="Phobius"/>
    </source>
</evidence>
<evidence type="ECO:0000313" key="2">
    <source>
        <dbReference type="EMBL" id="SMO97106.1"/>
    </source>
</evidence>
<dbReference type="Proteomes" id="UP000317557">
    <property type="component" value="Unassembled WGS sequence"/>
</dbReference>
<evidence type="ECO:0000313" key="3">
    <source>
        <dbReference type="Proteomes" id="UP000317557"/>
    </source>
</evidence>
<dbReference type="RefSeq" id="WP_142456296.1">
    <property type="nucleotide sequence ID" value="NZ_FXTP01000022.1"/>
</dbReference>
<proteinExistence type="predicted"/>
<keyword evidence="3" id="KW-1185">Reference proteome</keyword>